<reference evidence="1" key="1">
    <citation type="submission" date="2018-01" db="EMBL/GenBank/DDBJ databases">
        <title>Genomic characterization of Leptospira inadai serogroup Lyme isolated from captured rat in Brazil and comparative analysis with human reference strain.</title>
        <authorList>
            <person name="Moreno L.Z."/>
            <person name="Loureiro A.P."/>
            <person name="Miraglia F."/>
            <person name="Kremer F.S."/>
            <person name="Eslabao M.R."/>
            <person name="Dellagostin O.A."/>
            <person name="Lilenbaum W."/>
            <person name="Moreno A.M."/>
        </authorList>
    </citation>
    <scope>NUCLEOTIDE SEQUENCE [LARGE SCALE GENOMIC DNA]</scope>
    <source>
        <strain evidence="1">M34/99</strain>
    </source>
</reference>
<dbReference type="Proteomes" id="UP000094669">
    <property type="component" value="Unassembled WGS sequence"/>
</dbReference>
<gene>
    <name evidence="1" type="ORF">BES34_004525</name>
</gene>
<proteinExistence type="predicted"/>
<dbReference type="SUPFAM" id="SSF89550">
    <property type="entry name" value="PHP domain-like"/>
    <property type="match status" value="1"/>
</dbReference>
<dbReference type="EMBL" id="MCRM02000003">
    <property type="protein sequence ID" value="PNV76270.1"/>
    <property type="molecule type" value="Genomic_DNA"/>
</dbReference>
<evidence type="ECO:0000313" key="2">
    <source>
        <dbReference type="Proteomes" id="UP000094669"/>
    </source>
</evidence>
<name>A0ABX4YLX0_9LEPT</name>
<sequence length="374" mass="43207">MNFRNWKRPLLGLFVTIVVAILGLNAWSLFFLRSDLKPKRIPNITQPLGREIQNPYLKSTRMKWIKTAIHLHSNRAWFTPIRNSPEEIQEVYSKNGYRILAFTDYESVTRIESNKTAQVPGYEWGRNLVKRHLTVLGLEDADHDFFPLFAFPENIQWEIDSLQKKGAFVAINHPLLNDSFPLKVLERLSGYNAIEVLSPFGDIFAYWDQLLSSGVSSFCMAGDDLHYLPKEEYLKVAKTGFPSFRQIATEWYDEDGESLMRYILLNTDSLEKEDILAALKNGNYACVRKMSRVLSDPKVKAFGIRNGDEVFYEFDETPLTVDFIGRNGETLSRSYGQKKGTYRFRPGDLYVRIQAFLPTGLILSNPFYRKQIPN</sequence>
<keyword evidence="2" id="KW-1185">Reference proteome</keyword>
<dbReference type="Gene3D" id="3.20.20.140">
    <property type="entry name" value="Metal-dependent hydrolases"/>
    <property type="match status" value="1"/>
</dbReference>
<dbReference type="RefSeq" id="WP_020988307.1">
    <property type="nucleotide sequence ID" value="NZ_MCRM02000003.1"/>
</dbReference>
<accession>A0ABX4YLX0</accession>
<dbReference type="InterPro" id="IPR016195">
    <property type="entry name" value="Pol/histidinol_Pase-like"/>
</dbReference>
<evidence type="ECO:0000313" key="1">
    <source>
        <dbReference type="EMBL" id="PNV76270.1"/>
    </source>
</evidence>
<protein>
    <submittedName>
        <fullName evidence="1">Phosphoesterase</fullName>
    </submittedName>
</protein>
<comment type="caution">
    <text evidence="1">The sequence shown here is derived from an EMBL/GenBank/DDBJ whole genome shotgun (WGS) entry which is preliminary data.</text>
</comment>
<organism evidence="1 2">
    <name type="scientific">Leptospira inadai serovar Lyme</name>
    <dbReference type="NCBI Taxonomy" id="293084"/>
    <lineage>
        <taxon>Bacteria</taxon>
        <taxon>Pseudomonadati</taxon>
        <taxon>Spirochaetota</taxon>
        <taxon>Spirochaetia</taxon>
        <taxon>Leptospirales</taxon>
        <taxon>Leptospiraceae</taxon>
        <taxon>Leptospira</taxon>
    </lineage>
</organism>